<accession>A0ABT8L8M0</accession>
<dbReference type="Gene3D" id="3.60.15.10">
    <property type="entry name" value="Ribonuclease Z/Hydroxyacylglutathione hydrolase-like"/>
    <property type="match status" value="1"/>
</dbReference>
<proteinExistence type="predicted"/>
<gene>
    <name evidence="2" type="ORF">QQ020_18705</name>
</gene>
<organism evidence="2 3">
    <name type="scientific">Agaribacillus aureus</name>
    <dbReference type="NCBI Taxonomy" id="3051825"/>
    <lineage>
        <taxon>Bacteria</taxon>
        <taxon>Pseudomonadati</taxon>
        <taxon>Bacteroidota</taxon>
        <taxon>Cytophagia</taxon>
        <taxon>Cytophagales</taxon>
        <taxon>Splendidivirgaceae</taxon>
        <taxon>Agaribacillus</taxon>
    </lineage>
</organism>
<dbReference type="RefSeq" id="WP_346759451.1">
    <property type="nucleotide sequence ID" value="NZ_JAUJEB010000004.1"/>
</dbReference>
<dbReference type="SUPFAM" id="SSF56281">
    <property type="entry name" value="Metallo-hydrolase/oxidoreductase"/>
    <property type="match status" value="1"/>
</dbReference>
<reference evidence="2" key="1">
    <citation type="submission" date="2023-06" db="EMBL/GenBank/DDBJ databases">
        <title>Genomic of Agaribacillus aureum.</title>
        <authorList>
            <person name="Wang G."/>
        </authorList>
    </citation>
    <scope>NUCLEOTIDE SEQUENCE</scope>
    <source>
        <strain evidence="2">BMA12</strain>
    </source>
</reference>
<evidence type="ECO:0000256" key="1">
    <source>
        <dbReference type="SAM" id="SignalP"/>
    </source>
</evidence>
<dbReference type="Proteomes" id="UP001172083">
    <property type="component" value="Unassembled WGS sequence"/>
</dbReference>
<comment type="caution">
    <text evidence="2">The sequence shown here is derived from an EMBL/GenBank/DDBJ whole genome shotgun (WGS) entry which is preliminary data.</text>
</comment>
<evidence type="ECO:0000313" key="3">
    <source>
        <dbReference type="Proteomes" id="UP001172083"/>
    </source>
</evidence>
<dbReference type="Pfam" id="PF13483">
    <property type="entry name" value="Lactamase_B_3"/>
    <property type="match status" value="1"/>
</dbReference>
<feature type="chain" id="PRO_5045919101" evidence="1">
    <location>
        <begin position="21"/>
        <end position="253"/>
    </location>
</feature>
<dbReference type="InterPro" id="IPR036866">
    <property type="entry name" value="RibonucZ/Hydroxyglut_hydro"/>
</dbReference>
<dbReference type="PANTHER" id="PTHR43546">
    <property type="entry name" value="UPF0173 METAL-DEPENDENT HYDROLASE MJ1163-RELATED"/>
    <property type="match status" value="1"/>
</dbReference>
<evidence type="ECO:0000313" key="2">
    <source>
        <dbReference type="EMBL" id="MDN5214114.1"/>
    </source>
</evidence>
<protein>
    <submittedName>
        <fullName evidence="2">MBL fold metallo-hydrolase</fullName>
    </submittedName>
</protein>
<dbReference type="InterPro" id="IPR050114">
    <property type="entry name" value="UPF0173_UPF0282_UlaG_hydrolase"/>
</dbReference>
<dbReference type="PANTHER" id="PTHR43546:SF3">
    <property type="entry name" value="UPF0173 METAL-DEPENDENT HYDROLASE MJ1163"/>
    <property type="match status" value="1"/>
</dbReference>
<dbReference type="EMBL" id="JAUJEB010000004">
    <property type="protein sequence ID" value="MDN5214114.1"/>
    <property type="molecule type" value="Genomic_DNA"/>
</dbReference>
<feature type="signal peptide" evidence="1">
    <location>
        <begin position="1"/>
        <end position="20"/>
    </location>
</feature>
<keyword evidence="1" id="KW-0732">Signal</keyword>
<keyword evidence="3" id="KW-1185">Reference proteome</keyword>
<sequence length="253" mass="28037">MKNFALILVLLTAFCYRLQAQKASPDQFQTHNGPLTVQPILHGSLVLTWNEQTIYIDPYGGKSAFDGMATPDLILITDIHGDHLNTGTLETIDVSNTTIICPQAVADKIPGKYKSKLKVLGNGESLEWSNVKIAALPMYNLPETPDSRHPKGRGNGYLIELGGKTVYISGDTEDIPEMRALKNIDIAFVCMNLPYTMNIDQAASAVLEFVPKVVYPFHYRGKEGLSDVEGFKRLVAKGNKNIDVRLRNWYPGN</sequence>
<name>A0ABT8L8M0_9BACT</name>